<evidence type="ECO:0000256" key="1">
    <source>
        <dbReference type="SAM" id="MobiDB-lite"/>
    </source>
</evidence>
<comment type="caution">
    <text evidence="2">The sequence shown here is derived from an EMBL/GenBank/DDBJ whole genome shotgun (WGS) entry which is preliminary data.</text>
</comment>
<reference evidence="2 3" key="1">
    <citation type="journal article" date="2020" name="Syst. Appl. Microbiol.">
        <title>Arthrospiribacter ruber gen. nov., sp. nov., a novel bacterium isolated from Arthrospira cultures.</title>
        <authorList>
            <person name="Waleron M."/>
            <person name="Misztak A."/>
            <person name="Waleron M.M."/>
            <person name="Furmaniak M."/>
            <person name="Mrozik A."/>
            <person name="Waleron K."/>
        </authorList>
    </citation>
    <scope>NUCLEOTIDE SEQUENCE [LARGE SCALE GENOMIC DNA]</scope>
    <source>
        <strain evidence="2 3">DPMB0001</strain>
    </source>
</reference>
<organism evidence="2 3">
    <name type="scientific">Arthrospiribacter ruber</name>
    <dbReference type="NCBI Taxonomy" id="2487934"/>
    <lineage>
        <taxon>Bacteria</taxon>
        <taxon>Pseudomonadati</taxon>
        <taxon>Bacteroidota</taxon>
        <taxon>Cytophagia</taxon>
        <taxon>Cytophagales</taxon>
        <taxon>Cyclobacteriaceae</taxon>
        <taxon>Arthrospiribacter</taxon>
    </lineage>
</organism>
<name>A0A951IRW2_9BACT</name>
<protein>
    <submittedName>
        <fullName evidence="2">Uncharacterized protein</fullName>
    </submittedName>
</protein>
<gene>
    <name evidence="2" type="ORF">EGN73_01780</name>
</gene>
<evidence type="ECO:0000313" key="3">
    <source>
        <dbReference type="Proteomes" id="UP000727490"/>
    </source>
</evidence>
<keyword evidence="3" id="KW-1185">Reference proteome</keyword>
<dbReference type="EMBL" id="RPHB01000001">
    <property type="protein sequence ID" value="MBW3466543.1"/>
    <property type="molecule type" value="Genomic_DNA"/>
</dbReference>
<dbReference type="RefSeq" id="WP_219286512.1">
    <property type="nucleotide sequence ID" value="NZ_RPHB01000001.1"/>
</dbReference>
<proteinExistence type="predicted"/>
<accession>A0A951IRW2</accession>
<feature type="compositionally biased region" description="Basic and acidic residues" evidence="1">
    <location>
        <begin position="68"/>
        <end position="77"/>
    </location>
</feature>
<feature type="compositionally biased region" description="Basic and acidic residues" evidence="1">
    <location>
        <begin position="20"/>
        <end position="53"/>
    </location>
</feature>
<evidence type="ECO:0000313" key="2">
    <source>
        <dbReference type="EMBL" id="MBW3466543.1"/>
    </source>
</evidence>
<dbReference type="Proteomes" id="UP000727490">
    <property type="component" value="Unassembled WGS sequence"/>
</dbReference>
<sequence length="77" mass="8774">MTLLKTTTHVFFPITMTMKKSGDDVDKGTKRKDPSKSDGAKPPTKEEYRKIQEEKEDGGEENTGQEVDNEKKDKNQK</sequence>
<feature type="region of interest" description="Disordered" evidence="1">
    <location>
        <begin position="1"/>
        <end position="77"/>
    </location>
</feature>
<dbReference type="AlphaFoldDB" id="A0A951IRW2"/>